<dbReference type="EMBL" id="MOBI01000031">
    <property type="protein sequence ID" value="ROM90433.1"/>
    <property type="molecule type" value="Genomic_DNA"/>
</dbReference>
<keyword evidence="1 5" id="KW-0963">Cytoplasm</keyword>
<dbReference type="InterPro" id="IPR036107">
    <property type="entry name" value="CsrA_sf"/>
</dbReference>
<dbReference type="SUPFAM" id="SSF117130">
    <property type="entry name" value="CsrA-like"/>
    <property type="match status" value="1"/>
</dbReference>
<evidence type="ECO:0000313" key="6">
    <source>
        <dbReference type="EMBL" id="ROM90433.1"/>
    </source>
</evidence>
<evidence type="ECO:0000256" key="5">
    <source>
        <dbReference type="HAMAP-Rule" id="MF_00167"/>
    </source>
</evidence>
<accession>A0A423GJK4</accession>
<dbReference type="Proteomes" id="UP000284684">
    <property type="component" value="Unassembled WGS sequence"/>
</dbReference>
<dbReference type="PANTHER" id="PTHR34984">
    <property type="entry name" value="CARBON STORAGE REGULATOR"/>
    <property type="match status" value="1"/>
</dbReference>
<comment type="similarity">
    <text evidence="5">Belongs to the CsrA/RsmA family.</text>
</comment>
<sequence>MLVLSRVVGELISIGDNISVRILAVNGSNVRFGIEAPQNINVHRAEVYERIQAKRVHGKRD</sequence>
<gene>
    <name evidence="5" type="primary">csrA</name>
    <name evidence="6" type="ORF">BK658_26300</name>
</gene>
<dbReference type="GO" id="GO:0045947">
    <property type="term" value="P:negative regulation of translational initiation"/>
    <property type="evidence" value="ECO:0007669"/>
    <property type="project" value="UniProtKB-UniRule"/>
</dbReference>
<organism evidence="6 7">
    <name type="scientific">Pseudomonas brassicacearum</name>
    <dbReference type="NCBI Taxonomy" id="930166"/>
    <lineage>
        <taxon>Bacteria</taxon>
        <taxon>Pseudomonadati</taxon>
        <taxon>Pseudomonadota</taxon>
        <taxon>Gammaproteobacteria</taxon>
        <taxon>Pseudomonadales</taxon>
        <taxon>Pseudomonadaceae</taxon>
        <taxon>Pseudomonas</taxon>
    </lineage>
</organism>
<dbReference type="NCBIfam" id="TIGR00202">
    <property type="entry name" value="csrA"/>
    <property type="match status" value="1"/>
</dbReference>
<dbReference type="InterPro" id="IPR003751">
    <property type="entry name" value="CsrA"/>
</dbReference>
<dbReference type="RefSeq" id="WP_123584999.1">
    <property type="nucleotide sequence ID" value="NZ_MOBI01000031.1"/>
</dbReference>
<name>A0A423GJK4_9PSED</name>
<keyword evidence="2 5" id="KW-0810">Translation regulation</keyword>
<comment type="function">
    <text evidence="5">A key translational regulator that binds mRNA to regulate translation initiation and/or mRNA stability. Mediates global changes in gene expression, shifting from rapid growth to stress survival by linking envelope stress, the stringent response and the catabolite repression systems. Usually binds in the 5'-UTR; binding at or near the Shine-Dalgarno sequence prevents ribosome-binding, repressing translation, binding elsewhere in the 5'-UTR can activate translation and/or stabilize the mRNA. Its function is antagonized by small RNA(s).</text>
</comment>
<proteinExistence type="inferred from homology"/>
<evidence type="ECO:0000256" key="2">
    <source>
        <dbReference type="ARBA" id="ARBA00022845"/>
    </source>
</evidence>
<keyword evidence="4 5" id="KW-0010">Activator</keyword>
<keyword evidence="5" id="KW-0678">Repressor</keyword>
<dbReference type="NCBIfam" id="NF002469">
    <property type="entry name" value="PRK01712.1"/>
    <property type="match status" value="1"/>
</dbReference>
<dbReference type="GO" id="GO:0005829">
    <property type="term" value="C:cytosol"/>
    <property type="evidence" value="ECO:0007669"/>
    <property type="project" value="TreeGrafter"/>
</dbReference>
<keyword evidence="3 5" id="KW-0694">RNA-binding</keyword>
<reference evidence="6 7" key="1">
    <citation type="submission" date="2016-10" db="EMBL/GenBank/DDBJ databases">
        <title>Comparative genome analysis of multiple Pseudomonas spp. focuses on biocontrol and plant growth promoting traits.</title>
        <authorList>
            <person name="Tao X.-Y."/>
            <person name="Taylor C.G."/>
        </authorList>
    </citation>
    <scope>NUCLEOTIDE SEQUENCE [LARGE SCALE GENOMIC DNA]</scope>
    <source>
        <strain evidence="6 7">37D10</strain>
    </source>
</reference>
<protein>
    <recommendedName>
        <fullName evidence="5">Translational regulator CsrA</fullName>
    </recommendedName>
    <alternativeName>
        <fullName evidence="5">Carbon storage regulator</fullName>
    </alternativeName>
</protein>
<dbReference type="PANTHER" id="PTHR34984:SF1">
    <property type="entry name" value="CARBON STORAGE REGULATOR"/>
    <property type="match status" value="1"/>
</dbReference>
<dbReference type="HAMAP" id="MF_00167">
    <property type="entry name" value="CsrA"/>
    <property type="match status" value="1"/>
</dbReference>
<dbReference type="AlphaFoldDB" id="A0A423GJK4"/>
<comment type="subcellular location">
    <subcellularLocation>
        <location evidence="5">Cytoplasm</location>
    </subcellularLocation>
</comment>
<evidence type="ECO:0000256" key="4">
    <source>
        <dbReference type="ARBA" id="ARBA00023159"/>
    </source>
</evidence>
<dbReference type="GO" id="GO:0006109">
    <property type="term" value="P:regulation of carbohydrate metabolic process"/>
    <property type="evidence" value="ECO:0007669"/>
    <property type="project" value="UniProtKB-UniRule"/>
</dbReference>
<dbReference type="Pfam" id="PF02599">
    <property type="entry name" value="CsrA"/>
    <property type="match status" value="1"/>
</dbReference>
<dbReference type="GO" id="GO:0006402">
    <property type="term" value="P:mRNA catabolic process"/>
    <property type="evidence" value="ECO:0007669"/>
    <property type="project" value="InterPro"/>
</dbReference>
<comment type="subunit">
    <text evidence="5">Homodimer; the beta-strands of each monomer intercalate to form a hydrophobic core, while the alpha-helices form wings that extend away from the core.</text>
</comment>
<evidence type="ECO:0000256" key="3">
    <source>
        <dbReference type="ARBA" id="ARBA00022884"/>
    </source>
</evidence>
<evidence type="ECO:0000313" key="7">
    <source>
        <dbReference type="Proteomes" id="UP000284684"/>
    </source>
</evidence>
<dbReference type="GO" id="GO:0048027">
    <property type="term" value="F:mRNA 5'-UTR binding"/>
    <property type="evidence" value="ECO:0007669"/>
    <property type="project" value="UniProtKB-UniRule"/>
</dbReference>
<comment type="caution">
    <text evidence="6">The sequence shown here is derived from an EMBL/GenBank/DDBJ whole genome shotgun (WGS) entry which is preliminary data.</text>
</comment>
<dbReference type="Gene3D" id="2.60.40.4380">
    <property type="entry name" value="Translational regulator CsrA"/>
    <property type="match status" value="1"/>
</dbReference>
<dbReference type="GO" id="GO:0045948">
    <property type="term" value="P:positive regulation of translational initiation"/>
    <property type="evidence" value="ECO:0007669"/>
    <property type="project" value="UniProtKB-UniRule"/>
</dbReference>
<evidence type="ECO:0000256" key="1">
    <source>
        <dbReference type="ARBA" id="ARBA00022490"/>
    </source>
</evidence>